<dbReference type="EMBL" id="JAAXZR010000021">
    <property type="protein sequence ID" value="NLT79803.1"/>
    <property type="molecule type" value="Genomic_DNA"/>
</dbReference>
<dbReference type="InterPro" id="IPR052433">
    <property type="entry name" value="X-Pro_dipept-like"/>
</dbReference>
<dbReference type="CDD" id="cd01087">
    <property type="entry name" value="Prolidase"/>
    <property type="match status" value="1"/>
</dbReference>
<dbReference type="Gene3D" id="3.90.230.10">
    <property type="entry name" value="Creatinase/methionine aminopeptidase superfamily"/>
    <property type="match status" value="1"/>
</dbReference>
<dbReference type="InterPro" id="IPR007865">
    <property type="entry name" value="Aminopep_P_N"/>
</dbReference>
<evidence type="ECO:0000256" key="5">
    <source>
        <dbReference type="ARBA" id="ARBA00022723"/>
    </source>
</evidence>
<name>A0A971CZB5_9BIFI</name>
<evidence type="ECO:0000313" key="10">
    <source>
        <dbReference type="EMBL" id="NLT79803.1"/>
    </source>
</evidence>
<evidence type="ECO:0000256" key="6">
    <source>
        <dbReference type="ARBA" id="ARBA00022801"/>
    </source>
</evidence>
<organism evidence="10 11">
    <name type="scientific">Bifidobacterium crudilactis</name>
    <dbReference type="NCBI Taxonomy" id="327277"/>
    <lineage>
        <taxon>Bacteria</taxon>
        <taxon>Bacillati</taxon>
        <taxon>Actinomycetota</taxon>
        <taxon>Actinomycetes</taxon>
        <taxon>Bifidobacteriales</taxon>
        <taxon>Bifidobacteriaceae</taxon>
        <taxon>Bifidobacterium</taxon>
    </lineage>
</organism>
<evidence type="ECO:0000313" key="11">
    <source>
        <dbReference type="Proteomes" id="UP000767327"/>
    </source>
</evidence>
<dbReference type="GO" id="GO:0070006">
    <property type="term" value="F:metalloaminopeptidase activity"/>
    <property type="evidence" value="ECO:0007669"/>
    <property type="project" value="InterPro"/>
</dbReference>
<feature type="region of interest" description="Disordered" evidence="8">
    <location>
        <begin position="1"/>
        <end position="45"/>
    </location>
</feature>
<keyword evidence="10" id="KW-0645">Protease</keyword>
<dbReference type="SUPFAM" id="SSF55920">
    <property type="entry name" value="Creatinase/aminopeptidase"/>
    <property type="match status" value="1"/>
</dbReference>
<dbReference type="Pfam" id="PF00557">
    <property type="entry name" value="Peptidase_M24"/>
    <property type="match status" value="1"/>
</dbReference>
<evidence type="ECO:0000256" key="4">
    <source>
        <dbReference type="ARBA" id="ARBA00012574"/>
    </source>
</evidence>
<feature type="domain" description="Aminopeptidase P N-terminal" evidence="9">
    <location>
        <begin position="73"/>
        <end position="229"/>
    </location>
</feature>
<evidence type="ECO:0000259" key="9">
    <source>
        <dbReference type="SMART" id="SM01011"/>
    </source>
</evidence>
<reference evidence="10" key="1">
    <citation type="journal article" date="2020" name="Biotechnol. Biofuels">
        <title>New insights from the biogas microbiome by comprehensive genome-resolved metagenomics of nearly 1600 species originating from multiple anaerobic digesters.</title>
        <authorList>
            <person name="Campanaro S."/>
            <person name="Treu L."/>
            <person name="Rodriguez-R L.M."/>
            <person name="Kovalovszki A."/>
            <person name="Ziels R.M."/>
            <person name="Maus I."/>
            <person name="Zhu X."/>
            <person name="Kougias P.G."/>
            <person name="Basile A."/>
            <person name="Luo G."/>
            <person name="Schluter A."/>
            <person name="Konstantinidis K.T."/>
            <person name="Angelidaki I."/>
        </authorList>
    </citation>
    <scope>NUCLEOTIDE SEQUENCE</scope>
    <source>
        <strain evidence="10">AS01afH2WH_6</strain>
    </source>
</reference>
<dbReference type="GO" id="GO:0030145">
    <property type="term" value="F:manganese ion binding"/>
    <property type="evidence" value="ECO:0007669"/>
    <property type="project" value="InterPro"/>
</dbReference>
<dbReference type="PANTHER" id="PTHR43226:SF4">
    <property type="entry name" value="XAA-PRO AMINOPEPTIDASE 3"/>
    <property type="match status" value="1"/>
</dbReference>
<protein>
    <recommendedName>
        <fullName evidence="4">Xaa-Pro aminopeptidase</fullName>
        <ecNumber evidence="4">3.4.11.9</ecNumber>
    </recommendedName>
</protein>
<evidence type="ECO:0000256" key="2">
    <source>
        <dbReference type="ARBA" id="ARBA00001936"/>
    </source>
</evidence>
<comment type="caution">
    <text evidence="10">The sequence shown here is derived from an EMBL/GenBank/DDBJ whole genome shotgun (WGS) entry which is preliminary data.</text>
</comment>
<dbReference type="Gene3D" id="3.40.350.10">
    <property type="entry name" value="Creatinase/prolidase N-terminal domain"/>
    <property type="match status" value="1"/>
</dbReference>
<dbReference type="PANTHER" id="PTHR43226">
    <property type="entry name" value="XAA-PRO AMINOPEPTIDASE 3"/>
    <property type="match status" value="1"/>
</dbReference>
<evidence type="ECO:0000256" key="8">
    <source>
        <dbReference type="SAM" id="MobiDB-lite"/>
    </source>
</evidence>
<dbReference type="InterPro" id="IPR029149">
    <property type="entry name" value="Creatin/AminoP/Spt16_N"/>
</dbReference>
<dbReference type="InterPro" id="IPR036005">
    <property type="entry name" value="Creatinase/aminopeptidase-like"/>
</dbReference>
<evidence type="ECO:0000256" key="1">
    <source>
        <dbReference type="ARBA" id="ARBA00001424"/>
    </source>
</evidence>
<dbReference type="GO" id="GO:0006508">
    <property type="term" value="P:proteolysis"/>
    <property type="evidence" value="ECO:0007669"/>
    <property type="project" value="TreeGrafter"/>
</dbReference>
<dbReference type="EC" id="3.4.11.9" evidence="4"/>
<keyword evidence="10" id="KW-0031">Aminopeptidase</keyword>
<evidence type="ECO:0000256" key="7">
    <source>
        <dbReference type="ARBA" id="ARBA00023211"/>
    </source>
</evidence>
<evidence type="ECO:0000256" key="3">
    <source>
        <dbReference type="ARBA" id="ARBA00008766"/>
    </source>
</evidence>
<comment type="similarity">
    <text evidence="3">Belongs to the peptidase M24B family.</text>
</comment>
<dbReference type="SMART" id="SM01011">
    <property type="entry name" value="AMP_N"/>
    <property type="match status" value="1"/>
</dbReference>
<accession>A0A971CZB5</accession>
<keyword evidence="7" id="KW-0464">Manganese</keyword>
<reference evidence="10" key="2">
    <citation type="submission" date="2020-01" db="EMBL/GenBank/DDBJ databases">
        <authorList>
            <person name="Campanaro S."/>
        </authorList>
    </citation>
    <scope>NUCLEOTIDE SEQUENCE</scope>
    <source>
        <strain evidence="10">AS01afH2WH_6</strain>
    </source>
</reference>
<dbReference type="GO" id="GO:0005829">
    <property type="term" value="C:cytosol"/>
    <property type="evidence" value="ECO:0007669"/>
    <property type="project" value="TreeGrafter"/>
</dbReference>
<dbReference type="AlphaFoldDB" id="A0A971CZB5"/>
<dbReference type="SUPFAM" id="SSF53092">
    <property type="entry name" value="Creatinase/prolidase N-terminal domain"/>
    <property type="match status" value="1"/>
</dbReference>
<gene>
    <name evidence="10" type="ORF">GXW98_05930</name>
</gene>
<keyword evidence="5" id="KW-0479">Metal-binding</keyword>
<comment type="catalytic activity">
    <reaction evidence="1">
        <text>Release of any N-terminal amino acid, including proline, that is linked to proline, even from a dipeptide or tripeptide.</text>
        <dbReference type="EC" id="3.4.11.9"/>
    </reaction>
</comment>
<keyword evidence="6" id="KW-0378">Hydrolase</keyword>
<dbReference type="Pfam" id="PF05195">
    <property type="entry name" value="AMP_N"/>
    <property type="match status" value="1"/>
</dbReference>
<proteinExistence type="inferred from homology"/>
<dbReference type="InterPro" id="IPR000994">
    <property type="entry name" value="Pept_M24"/>
</dbReference>
<comment type="cofactor">
    <cofactor evidence="2">
        <name>Mn(2+)</name>
        <dbReference type="ChEBI" id="CHEBI:29035"/>
    </cofactor>
</comment>
<sequence length="548" mass="60841">MAAHIDAPPLSERSESRNQEDAMGGEQALTVEGDSQDLEDRVNNRTLRPVSGTFKEFMTEGWDSQEPEQQALESSSFTPARLQALGKRFPGERLVIPAGNLKTRNNDCDYAFRPDTTFAYYTGLGEDFEAGAVLVLNPVADASSEENQGATHTPTLYVHPRADQSTEDYYRSAQYGEYWVGPRPGLKELSAMTGIQTEDIAQLPDALAKDIGTEEGAVQLRVVRDADPQITQMVEDIRWENGCDDPDRNTEADGKLHEFAAEERMIKDSYEVAEMRKAVDATKLGFDRILERLPEAVDKPRAERMLESAFNSIARERGNDVGYGTIVASGSHAPVLHWMRNNGTVRNGELLLIDAGVEVNSLYTADITRTFPVGGKFSPLQRDIYETVLSAQQAAFEVAKPGVTYSDIHHTVMRVLAEALHNWGILPVSVEESLSPSGQQHRRWHACGCAHHLGLDVHDCAQARYESYQDAPIEAGMIFTIEPGLYFKENDLLVPPEFRGIGVRIEDDVLMTEHGPEWISAGIPKTVDDVEEWMAQRAAAAHQVRTEN</sequence>
<dbReference type="Proteomes" id="UP000767327">
    <property type="component" value="Unassembled WGS sequence"/>
</dbReference>